<name>A0A8X8IDC0_9BACT</name>
<evidence type="ECO:0000313" key="5">
    <source>
        <dbReference type="Proteomes" id="UP000198711"/>
    </source>
</evidence>
<dbReference type="InterPro" id="IPR010099">
    <property type="entry name" value="SDR39U1"/>
</dbReference>
<evidence type="ECO:0000259" key="2">
    <source>
        <dbReference type="Pfam" id="PF01370"/>
    </source>
</evidence>
<comment type="similarity">
    <text evidence="1">Belongs to the NAD(P)-dependent epimerase/dehydratase family. SDR39U1 subfamily.</text>
</comment>
<dbReference type="Pfam" id="PF08338">
    <property type="entry name" value="DUF1731"/>
    <property type="match status" value="1"/>
</dbReference>
<evidence type="ECO:0000256" key="1">
    <source>
        <dbReference type="ARBA" id="ARBA00009353"/>
    </source>
</evidence>
<sequence>MEAIKNIKIVIAGGTGFIGSAIASYFEKDNEVVLLTRNSNKKIAKQYRMVQWDAQTLSDWMQELDGADLVINLTGESIQCRHTPANRKKILDSRIDATKAIGNAIRELAIPPSCWINASGISLYADGVPGDEYTRAFAGSFMASVVKQWEAVFFEAGNSGHTRKIALRLAVVLGDGGILEPYLNLVKFGLGGRQGTGKQMISWVHVADVCRIIAFLYQHKQLSEAFNACAPNPVTNAQFMQAMRKACGAPIGLPAYEWMVRAGAWMMGKEPSMILESNHALPARLIENGFVFRFPEITEALTDVIQGLPRNRYRLF</sequence>
<dbReference type="Gene3D" id="3.40.50.720">
    <property type="entry name" value="NAD(P)-binding Rossmann-like Domain"/>
    <property type="match status" value="1"/>
</dbReference>
<dbReference type="InterPro" id="IPR036291">
    <property type="entry name" value="NAD(P)-bd_dom_sf"/>
</dbReference>
<comment type="caution">
    <text evidence="4">The sequence shown here is derived from an EMBL/GenBank/DDBJ whole genome shotgun (WGS) entry which is preliminary data.</text>
</comment>
<keyword evidence="5" id="KW-1185">Reference proteome</keyword>
<gene>
    <name evidence="4" type="ORF">SAMN05444410_10965</name>
</gene>
<evidence type="ECO:0008006" key="6">
    <source>
        <dbReference type="Google" id="ProtNLM"/>
    </source>
</evidence>
<accession>A0A8X8IDC0</accession>
<proteinExistence type="inferred from homology"/>
<dbReference type="Pfam" id="PF01370">
    <property type="entry name" value="Epimerase"/>
    <property type="match status" value="1"/>
</dbReference>
<organism evidence="4 5">
    <name type="scientific">Hydrobacter penzbergensis</name>
    <dbReference type="NCBI Taxonomy" id="1235997"/>
    <lineage>
        <taxon>Bacteria</taxon>
        <taxon>Pseudomonadati</taxon>
        <taxon>Bacteroidota</taxon>
        <taxon>Chitinophagia</taxon>
        <taxon>Chitinophagales</taxon>
        <taxon>Chitinophagaceae</taxon>
        <taxon>Hydrobacter</taxon>
    </lineage>
</organism>
<feature type="domain" description="DUF1731" evidence="3">
    <location>
        <begin position="257"/>
        <end position="304"/>
    </location>
</feature>
<dbReference type="RefSeq" id="WP_092724064.1">
    <property type="nucleotide sequence ID" value="NZ_FNNO01000009.1"/>
</dbReference>
<dbReference type="InterPro" id="IPR001509">
    <property type="entry name" value="Epimerase_deHydtase"/>
</dbReference>
<dbReference type="AlphaFoldDB" id="A0A8X8IDC0"/>
<dbReference type="Proteomes" id="UP000198711">
    <property type="component" value="Unassembled WGS sequence"/>
</dbReference>
<protein>
    <recommendedName>
        <fullName evidence="6">TIGR01777 family protein</fullName>
    </recommendedName>
</protein>
<dbReference type="PANTHER" id="PTHR11092">
    <property type="entry name" value="SUGAR NUCLEOTIDE EPIMERASE RELATED"/>
    <property type="match status" value="1"/>
</dbReference>
<reference evidence="4 5" key="1">
    <citation type="submission" date="2016-10" db="EMBL/GenBank/DDBJ databases">
        <authorList>
            <person name="Varghese N."/>
            <person name="Submissions S."/>
        </authorList>
    </citation>
    <scope>NUCLEOTIDE SEQUENCE [LARGE SCALE GENOMIC DNA]</scope>
    <source>
        <strain evidence="4 5">DSM 25353</strain>
    </source>
</reference>
<evidence type="ECO:0000313" key="4">
    <source>
        <dbReference type="EMBL" id="SDX10926.1"/>
    </source>
</evidence>
<dbReference type="EMBL" id="FNNO01000009">
    <property type="protein sequence ID" value="SDX10926.1"/>
    <property type="molecule type" value="Genomic_DNA"/>
</dbReference>
<feature type="domain" description="NAD-dependent epimerase/dehydratase" evidence="2">
    <location>
        <begin position="9"/>
        <end position="228"/>
    </location>
</feature>
<dbReference type="PANTHER" id="PTHR11092:SF0">
    <property type="entry name" value="EPIMERASE FAMILY PROTEIN SDR39U1"/>
    <property type="match status" value="1"/>
</dbReference>
<dbReference type="SUPFAM" id="SSF51735">
    <property type="entry name" value="NAD(P)-binding Rossmann-fold domains"/>
    <property type="match status" value="1"/>
</dbReference>
<evidence type="ECO:0000259" key="3">
    <source>
        <dbReference type="Pfam" id="PF08338"/>
    </source>
</evidence>
<dbReference type="NCBIfam" id="TIGR01777">
    <property type="entry name" value="yfcH"/>
    <property type="match status" value="1"/>
</dbReference>
<dbReference type="InterPro" id="IPR013549">
    <property type="entry name" value="DUF1731"/>
</dbReference>